<evidence type="ECO:0000313" key="3">
    <source>
        <dbReference type="EMBL" id="MFG6465645.1"/>
    </source>
</evidence>
<protein>
    <submittedName>
        <fullName evidence="3">Serine hydrolase domain-containing protein</fullName>
        <ecNumber evidence="3">3.-.-.-</ecNumber>
    </submittedName>
</protein>
<evidence type="ECO:0000259" key="2">
    <source>
        <dbReference type="Pfam" id="PF00144"/>
    </source>
</evidence>
<evidence type="ECO:0000313" key="4">
    <source>
        <dbReference type="Proteomes" id="UP001606303"/>
    </source>
</evidence>
<dbReference type="EC" id="3.-.-.-" evidence="3"/>
<name>A0ABW7GVE5_9BURK</name>
<dbReference type="InterPro" id="IPR012338">
    <property type="entry name" value="Beta-lactam/transpept-like"/>
</dbReference>
<feature type="signal peptide" evidence="1">
    <location>
        <begin position="1"/>
        <end position="21"/>
    </location>
</feature>
<organism evidence="3 4">
    <name type="scientific">Pelomonas baiyunensis</name>
    <dbReference type="NCBI Taxonomy" id="3299026"/>
    <lineage>
        <taxon>Bacteria</taxon>
        <taxon>Pseudomonadati</taxon>
        <taxon>Pseudomonadota</taxon>
        <taxon>Betaproteobacteria</taxon>
        <taxon>Burkholderiales</taxon>
        <taxon>Sphaerotilaceae</taxon>
        <taxon>Roseateles</taxon>
    </lineage>
</organism>
<dbReference type="EMBL" id="JBIGIB010000001">
    <property type="protein sequence ID" value="MFG6465645.1"/>
    <property type="molecule type" value="Genomic_DNA"/>
</dbReference>
<keyword evidence="1" id="KW-0732">Signal</keyword>
<reference evidence="3 4" key="1">
    <citation type="submission" date="2024-08" db="EMBL/GenBank/DDBJ databases">
        <authorList>
            <person name="Lu H."/>
        </authorList>
    </citation>
    <scope>NUCLEOTIDE SEQUENCE [LARGE SCALE GENOMIC DNA]</scope>
    <source>
        <strain evidence="3 4">BYS87W</strain>
    </source>
</reference>
<comment type="caution">
    <text evidence="3">The sequence shown here is derived from an EMBL/GenBank/DDBJ whole genome shotgun (WGS) entry which is preliminary data.</text>
</comment>
<dbReference type="InterPro" id="IPR001466">
    <property type="entry name" value="Beta-lactam-related"/>
</dbReference>
<dbReference type="PANTHER" id="PTHR46825">
    <property type="entry name" value="D-ALANYL-D-ALANINE-CARBOXYPEPTIDASE/ENDOPEPTIDASE AMPH"/>
    <property type="match status" value="1"/>
</dbReference>
<evidence type="ECO:0000256" key="1">
    <source>
        <dbReference type="SAM" id="SignalP"/>
    </source>
</evidence>
<proteinExistence type="predicted"/>
<sequence>MQKTSLLTAALLAVLHGTVHAAPSAPPATPATPAAMTAYANQLLDAQKIPGDGPGVSVLVARGDQLLFKGARGLASVELGVPLRPEHLLRIGSVTKQFAAAALLKQIDQGQARLDDPLSKYLPDYPNGSQITLLQLLNHTSGVKSYTGIPGYMGNPVRRDLSTAELIREFKDQPPDFAPGEKWAYNNSGYVLLGAVVEAISGKSWHQALDGLLLKPAGISGVHYEAGDQLFKGMARGYTLNTQGQVAPAGLLSMTQPHAAGALIASAEGLWRWNQALHGGKWLSAASYARMVTPEGPARAEHYGFGIVTGMLRGQPMLSHGGGIHGFISTLNYLPKTQTTVVILRNSDSPGFAMDLVARKLAAFAMGEPFTEPQPVAVPAEQLRAAEGVYAGPDQRQCTLRVKADALQAQCSGGGVMPLLPLGSDRFAMAGSLTEITLERSAEGRVVAARMADNGETGGPRWVRSGDLPPDRSFISLTAEQMQALVGQYQSPQFALQVFIGRDGKLLGQAPGQPAFELQASTARRVHVPQVDAQLDFSPEAGRATAVTLRQGPATLEMPRKE</sequence>
<feature type="chain" id="PRO_5045341066" evidence="1">
    <location>
        <begin position="22"/>
        <end position="562"/>
    </location>
</feature>
<accession>A0ABW7GVE5</accession>
<dbReference type="SUPFAM" id="SSF56601">
    <property type="entry name" value="beta-lactamase/transpeptidase-like"/>
    <property type="match status" value="1"/>
</dbReference>
<dbReference type="Gene3D" id="3.40.710.10">
    <property type="entry name" value="DD-peptidase/beta-lactamase superfamily"/>
    <property type="match status" value="1"/>
</dbReference>
<feature type="domain" description="Beta-lactamase-related" evidence="2">
    <location>
        <begin position="52"/>
        <end position="356"/>
    </location>
</feature>
<gene>
    <name evidence="3" type="ORF">ACG01O_03375</name>
</gene>
<dbReference type="Pfam" id="PF00144">
    <property type="entry name" value="Beta-lactamase"/>
    <property type="match status" value="1"/>
</dbReference>
<keyword evidence="4" id="KW-1185">Reference proteome</keyword>
<dbReference type="GO" id="GO:0016787">
    <property type="term" value="F:hydrolase activity"/>
    <property type="evidence" value="ECO:0007669"/>
    <property type="project" value="UniProtKB-KW"/>
</dbReference>
<dbReference type="InterPro" id="IPR050491">
    <property type="entry name" value="AmpC-like"/>
</dbReference>
<dbReference type="Proteomes" id="UP001606303">
    <property type="component" value="Unassembled WGS sequence"/>
</dbReference>
<dbReference type="RefSeq" id="WP_394381383.1">
    <property type="nucleotide sequence ID" value="NZ_JBIGIB010000001.1"/>
</dbReference>
<dbReference type="PANTHER" id="PTHR46825:SF9">
    <property type="entry name" value="BETA-LACTAMASE-RELATED DOMAIN-CONTAINING PROTEIN"/>
    <property type="match status" value="1"/>
</dbReference>
<keyword evidence="3" id="KW-0378">Hydrolase</keyword>